<name>A0AAX6F6T1_IRIPA</name>
<dbReference type="Proteomes" id="UP001140949">
    <property type="component" value="Unassembled WGS sequence"/>
</dbReference>
<gene>
    <name evidence="1" type="ORF">M6B38_152025</name>
</gene>
<dbReference type="PANTHER" id="PTHR35986">
    <property type="entry name" value="EXPRESSED PROTEIN"/>
    <property type="match status" value="1"/>
</dbReference>
<sequence>MGDVLAELENMLRSKPAKDRITAKEELVLLACKAKAIRDFTIGACASSAVVWIATKRFTHGQRFNTSVGSAMIAGMWKFNRTLNSCVDQILGLQGSRLQLELAFIILAKHQQDESRMNLVRKYFYQKKYSVTQNLIVPFLDGDIGICTSIIPHMRGPRNTKMRAVKRNLMNRREYSPLAQVEEI</sequence>
<reference evidence="1" key="1">
    <citation type="journal article" date="2023" name="GigaByte">
        <title>Genome assembly of the bearded iris, Iris pallida Lam.</title>
        <authorList>
            <person name="Bruccoleri R.E."/>
            <person name="Oakeley E.J."/>
            <person name="Faust A.M.E."/>
            <person name="Altorfer M."/>
            <person name="Dessus-Babus S."/>
            <person name="Burckhardt D."/>
            <person name="Oertli M."/>
            <person name="Naumann U."/>
            <person name="Petersen F."/>
            <person name="Wong J."/>
        </authorList>
    </citation>
    <scope>NUCLEOTIDE SEQUENCE</scope>
    <source>
        <strain evidence="1">GSM-AAB239-AS_SAM_17_03QT</strain>
    </source>
</reference>
<accession>A0AAX6F6T1</accession>
<proteinExistence type="predicted"/>
<dbReference type="AlphaFoldDB" id="A0AAX6F6T1"/>
<dbReference type="EMBL" id="JANAVB010031345">
    <property type="protein sequence ID" value="KAJ6812157.1"/>
    <property type="molecule type" value="Genomic_DNA"/>
</dbReference>
<comment type="caution">
    <text evidence="1">The sequence shown here is derived from an EMBL/GenBank/DDBJ whole genome shotgun (WGS) entry which is preliminary data.</text>
</comment>
<keyword evidence="2" id="KW-1185">Reference proteome</keyword>
<reference evidence="1" key="2">
    <citation type="submission" date="2023-04" db="EMBL/GenBank/DDBJ databases">
        <authorList>
            <person name="Bruccoleri R.E."/>
            <person name="Oakeley E.J."/>
            <person name="Faust A.-M."/>
            <person name="Dessus-Babus S."/>
            <person name="Altorfer M."/>
            <person name="Burckhardt D."/>
            <person name="Oertli M."/>
            <person name="Naumann U."/>
            <person name="Petersen F."/>
            <person name="Wong J."/>
        </authorList>
    </citation>
    <scope>NUCLEOTIDE SEQUENCE</scope>
    <source>
        <strain evidence="1">GSM-AAB239-AS_SAM_17_03QT</strain>
        <tissue evidence="1">Leaf</tissue>
    </source>
</reference>
<evidence type="ECO:0000313" key="2">
    <source>
        <dbReference type="Proteomes" id="UP001140949"/>
    </source>
</evidence>
<evidence type="ECO:0000313" key="1">
    <source>
        <dbReference type="EMBL" id="KAJ6812157.1"/>
    </source>
</evidence>
<protein>
    <submittedName>
        <fullName evidence="1">Uncharacterized protein</fullName>
    </submittedName>
</protein>
<organism evidence="1 2">
    <name type="scientific">Iris pallida</name>
    <name type="common">Sweet iris</name>
    <dbReference type="NCBI Taxonomy" id="29817"/>
    <lineage>
        <taxon>Eukaryota</taxon>
        <taxon>Viridiplantae</taxon>
        <taxon>Streptophyta</taxon>
        <taxon>Embryophyta</taxon>
        <taxon>Tracheophyta</taxon>
        <taxon>Spermatophyta</taxon>
        <taxon>Magnoliopsida</taxon>
        <taxon>Liliopsida</taxon>
        <taxon>Asparagales</taxon>
        <taxon>Iridaceae</taxon>
        <taxon>Iridoideae</taxon>
        <taxon>Irideae</taxon>
        <taxon>Iris</taxon>
    </lineage>
</organism>
<dbReference type="PANTHER" id="PTHR35986:SF1">
    <property type="entry name" value="OS10G0430800 PROTEIN"/>
    <property type="match status" value="1"/>
</dbReference>